<protein>
    <submittedName>
        <fullName evidence="3">ABC transporter substrate-binding protein</fullName>
    </submittedName>
</protein>
<evidence type="ECO:0000256" key="1">
    <source>
        <dbReference type="ARBA" id="ARBA00022729"/>
    </source>
</evidence>
<dbReference type="PANTHER" id="PTHR30535">
    <property type="entry name" value="VITAMIN B12-BINDING PROTEIN"/>
    <property type="match status" value="1"/>
</dbReference>
<dbReference type="InterPro" id="IPR050902">
    <property type="entry name" value="ABC_Transporter_SBP"/>
</dbReference>
<keyword evidence="1" id="KW-0732">Signal</keyword>
<dbReference type="PROSITE" id="PS50983">
    <property type="entry name" value="FE_B12_PBP"/>
    <property type="match status" value="1"/>
</dbReference>
<accession>A0ABW2ZMC3</accession>
<dbReference type="InterPro" id="IPR054828">
    <property type="entry name" value="Vit_B12_bind_prot"/>
</dbReference>
<dbReference type="NCBIfam" id="NF038402">
    <property type="entry name" value="TroA_like"/>
    <property type="match status" value="1"/>
</dbReference>
<dbReference type="RefSeq" id="WP_377145919.1">
    <property type="nucleotide sequence ID" value="NZ_JBHTIA010000026.1"/>
</dbReference>
<dbReference type="Pfam" id="PF01497">
    <property type="entry name" value="Peripla_BP_2"/>
    <property type="match status" value="1"/>
</dbReference>
<dbReference type="Proteomes" id="UP001597073">
    <property type="component" value="Unassembled WGS sequence"/>
</dbReference>
<dbReference type="Gene3D" id="3.40.50.1980">
    <property type="entry name" value="Nitrogenase molybdenum iron protein domain"/>
    <property type="match status" value="2"/>
</dbReference>
<keyword evidence="4" id="KW-1185">Reference proteome</keyword>
<gene>
    <name evidence="3" type="ORF">ACFQZI_20695</name>
</gene>
<dbReference type="PANTHER" id="PTHR30535:SF35">
    <property type="entry name" value="PERIPLASMIC BINDING PROTEIN"/>
    <property type="match status" value="1"/>
</dbReference>
<sequence length="262" mass="29488">MPVFYDQMNNAVSLPATPRRIISIVPSQTELLFNLELDEQIAGITKFCIHPADKVKHVMKIGGTKQLNLEAIHQLQPDLIIANKEENEQSQVEKLMHHYPVWVSDINDLHSALNMITMLGEVTGKQPEAVALADSIAKQFASLKPITQATRVAYFIWRKPYMAAGQDTFINAMLTLCGFKNVLTANRYPEVSAHELIAANPDAILLSSEPYPFAQKHIDEFKTMLPDAQVILADGELFSWYGSRLLYSPKYFTKLIEKLTAM</sequence>
<comment type="caution">
    <text evidence="3">The sequence shown here is derived from an EMBL/GenBank/DDBJ whole genome shotgun (WGS) entry which is preliminary data.</text>
</comment>
<reference evidence="4" key="1">
    <citation type="journal article" date="2019" name="Int. J. Syst. Evol. Microbiol.">
        <title>The Global Catalogue of Microorganisms (GCM) 10K type strain sequencing project: providing services to taxonomists for standard genome sequencing and annotation.</title>
        <authorList>
            <consortium name="The Broad Institute Genomics Platform"/>
            <consortium name="The Broad Institute Genome Sequencing Center for Infectious Disease"/>
            <person name="Wu L."/>
            <person name="Ma J."/>
        </authorList>
    </citation>
    <scope>NUCLEOTIDE SEQUENCE [LARGE SCALE GENOMIC DNA]</scope>
    <source>
        <strain evidence="4">CCUG 60742</strain>
    </source>
</reference>
<evidence type="ECO:0000259" key="2">
    <source>
        <dbReference type="PROSITE" id="PS50983"/>
    </source>
</evidence>
<feature type="domain" description="Fe/B12 periplasmic-binding" evidence="2">
    <location>
        <begin position="20"/>
        <end position="262"/>
    </location>
</feature>
<dbReference type="InterPro" id="IPR002491">
    <property type="entry name" value="ABC_transptr_periplasmic_BD"/>
</dbReference>
<organism evidence="3 4">
    <name type="scientific">Mucilaginibacter lutimaris</name>
    <dbReference type="NCBI Taxonomy" id="931629"/>
    <lineage>
        <taxon>Bacteria</taxon>
        <taxon>Pseudomonadati</taxon>
        <taxon>Bacteroidota</taxon>
        <taxon>Sphingobacteriia</taxon>
        <taxon>Sphingobacteriales</taxon>
        <taxon>Sphingobacteriaceae</taxon>
        <taxon>Mucilaginibacter</taxon>
    </lineage>
</organism>
<evidence type="ECO:0000313" key="3">
    <source>
        <dbReference type="EMBL" id="MFD0767286.1"/>
    </source>
</evidence>
<proteinExistence type="predicted"/>
<evidence type="ECO:0000313" key="4">
    <source>
        <dbReference type="Proteomes" id="UP001597073"/>
    </source>
</evidence>
<dbReference type="EMBL" id="JBHTIA010000026">
    <property type="protein sequence ID" value="MFD0767286.1"/>
    <property type="molecule type" value="Genomic_DNA"/>
</dbReference>
<name>A0ABW2ZMC3_9SPHI</name>
<dbReference type="SUPFAM" id="SSF53807">
    <property type="entry name" value="Helical backbone' metal receptor"/>
    <property type="match status" value="1"/>
</dbReference>